<dbReference type="PANTHER" id="PTHR21373:SF0">
    <property type="entry name" value="N-ALPHA-ACETYLTRANSFERASE 35, NATC AUXILIARY SUBUNIT"/>
    <property type="match status" value="1"/>
</dbReference>
<gene>
    <name evidence="6" type="ORF">CORT_0C04460</name>
</gene>
<organism evidence="6 7">
    <name type="scientific">Candida orthopsilosis (strain 90-125)</name>
    <name type="common">Yeast</name>
    <dbReference type="NCBI Taxonomy" id="1136231"/>
    <lineage>
        <taxon>Eukaryota</taxon>
        <taxon>Fungi</taxon>
        <taxon>Dikarya</taxon>
        <taxon>Ascomycota</taxon>
        <taxon>Saccharomycotina</taxon>
        <taxon>Pichiomycetes</taxon>
        <taxon>Debaryomycetaceae</taxon>
        <taxon>Candida/Lodderomyces clade</taxon>
        <taxon>Candida</taxon>
    </lineage>
</organism>
<accession>H8X2V9</accession>
<reference evidence="6 7" key="1">
    <citation type="journal article" date="2012" name="PLoS ONE">
        <title>Sequence and analysis of the genome of the pathogenic yeast Candida orthopsilosis.</title>
        <authorList>
            <person name="Riccombeni A."/>
            <person name="Vidanes G."/>
            <person name="Proux-Wera E."/>
            <person name="Wolfe K.H."/>
            <person name="Butler G."/>
        </authorList>
    </citation>
    <scope>NUCLEOTIDE SEQUENCE [LARGE SCALE GENOMIC DNA]</scope>
    <source>
        <strain evidence="6 7">Co 90-125</strain>
    </source>
</reference>
<dbReference type="InterPro" id="IPR007244">
    <property type="entry name" value="Naa35_N"/>
</dbReference>
<dbReference type="InterPro" id="IPR057983">
    <property type="entry name" value="NAA35-like_N"/>
</dbReference>
<sequence>MSLPNIDDLKINQNDADLVDITQNVFASVQQLKENKVVKSALFELLDGTRALEVLNPRHDTGLIELDDDEIFFDCSMPQTATSIVNIQTKLLAQLVNWLEGHSLSETVLSCRYVQTMLENYFQDPSSVNHKCAFSQTKLKPQSYAKDTNYWLVHRVLKVFVKGLCRFIGSVSNLAKTFLYEEEDLITRSHDLNYFSEVPPQTVIDEINGEFEWVLSHEIEHSDIIISQMKLVQYLNQFEVKITSQHISFMENNPQMEQLFLFREEAVDEINHIRQFEMDESNIPKGAFSKFIQVEMGNTNVPVDLASVANTAYCDHLAGIFTVVKRFVNQAATIKSMNQLHDYLQFNIKYPIENLSVFARGLFQLFFIRDDKSIFGSPIDLPQLTVKIIENLVGPNTSFFMPLEPQLSQVKGSIAAEILAKYDSLMQDLDSAMYNNHCIYGANRCRVQQLISKSLVLWDTLQVEWEAFEIQMFQEFQVGDLINDSDPAITITSFIYYQKMELMIELLLGGAGLELYKPFELYLIYWYGDILLENLIQHLKLRIKRILLGKMDVIEEKLPKKIKKLKSGSKKDALKEQLKHGQEVIIPRILSTIRHQDYLVESFENLQRLVNCFKGYYGILSKLRLLDFTKGPMNNLTSMEHLFYLRMKPWSSIGVPQFPSYNVYRKALATIQPESNNHANLLKCLGSLTKLKSDLVTVEKQIQKSLAYVARQSNDFIENSLIQQWYSQLAKTALDLGVEISNLGKILSTNKDDLSKIHQCYHHVMKPAKHKYFIQVQVEANEQ</sequence>
<evidence type="ECO:0000259" key="4">
    <source>
        <dbReference type="Pfam" id="PF04112"/>
    </source>
</evidence>
<evidence type="ECO:0000259" key="5">
    <source>
        <dbReference type="Pfam" id="PF25789"/>
    </source>
</evidence>
<dbReference type="RefSeq" id="XP_003868723.1">
    <property type="nucleotide sequence ID" value="XM_003868675.1"/>
</dbReference>
<comment type="subcellular location">
    <subcellularLocation>
        <location evidence="1">Cytoplasm</location>
    </subcellularLocation>
</comment>
<dbReference type="InterPro" id="IPR057982">
    <property type="entry name" value="TPR_NAA35"/>
</dbReference>
<dbReference type="Proteomes" id="UP000005018">
    <property type="component" value="Chromosome 3"/>
</dbReference>
<evidence type="ECO:0000256" key="2">
    <source>
        <dbReference type="ARBA" id="ARBA00006289"/>
    </source>
</evidence>
<evidence type="ECO:0000256" key="3">
    <source>
        <dbReference type="ARBA" id="ARBA00022490"/>
    </source>
</evidence>
<dbReference type="KEGG" id="cot:CORT_0C04460"/>
<dbReference type="PANTHER" id="PTHR21373">
    <property type="entry name" value="GLUCOSE REPRESSIBLE PROTEIN MAK10"/>
    <property type="match status" value="1"/>
</dbReference>
<dbReference type="eggNOG" id="KOG2343">
    <property type="taxonomic scope" value="Eukaryota"/>
</dbReference>
<dbReference type="OrthoDB" id="269405at2759"/>
<evidence type="ECO:0000256" key="1">
    <source>
        <dbReference type="ARBA" id="ARBA00004496"/>
    </source>
</evidence>
<feature type="domain" description="NAA35-like N-terminal" evidence="4">
    <location>
        <begin position="35"/>
        <end position="204"/>
    </location>
</feature>
<proteinExistence type="inferred from homology"/>
<comment type="similarity">
    <text evidence="2">Belongs to the MAK10 family.</text>
</comment>
<evidence type="ECO:0000313" key="7">
    <source>
        <dbReference type="Proteomes" id="UP000005018"/>
    </source>
</evidence>
<name>H8X2V9_CANO9</name>
<dbReference type="AlphaFoldDB" id="H8X2V9"/>
<dbReference type="Pfam" id="PF04112">
    <property type="entry name" value="Mak10"/>
    <property type="match status" value="1"/>
</dbReference>
<protein>
    <submittedName>
        <fullName evidence="6">Mak10 protein</fullName>
    </submittedName>
</protein>
<dbReference type="GeneID" id="14539461"/>
<dbReference type="HOGENOM" id="CLU_022669_0_0_1"/>
<evidence type="ECO:0000313" key="6">
    <source>
        <dbReference type="EMBL" id="CCG25819.1"/>
    </source>
</evidence>
<feature type="domain" description="NAA35-like TPR repeats" evidence="5">
    <location>
        <begin position="332"/>
        <end position="677"/>
    </location>
</feature>
<dbReference type="Pfam" id="PF25789">
    <property type="entry name" value="TPR_NAA35"/>
    <property type="match status" value="1"/>
</dbReference>
<dbReference type="EMBL" id="HE681721">
    <property type="protein sequence ID" value="CCG25819.1"/>
    <property type="molecule type" value="Genomic_DNA"/>
</dbReference>
<keyword evidence="3" id="KW-0963">Cytoplasm</keyword>
<keyword evidence="7" id="KW-1185">Reference proteome</keyword>
<dbReference type="GO" id="GO:0031417">
    <property type="term" value="C:NatC complex"/>
    <property type="evidence" value="ECO:0007669"/>
    <property type="project" value="InterPro"/>
</dbReference>